<dbReference type="InterPro" id="IPR024791">
    <property type="entry name" value="Cyt_c/ubiquinol_Oxase_su3"/>
</dbReference>
<proteinExistence type="inferred from homology"/>
<feature type="transmembrane region" description="Helical" evidence="11">
    <location>
        <begin position="154"/>
        <end position="174"/>
    </location>
</feature>
<accession>A0ABY6BJT9</accession>
<dbReference type="InterPro" id="IPR035973">
    <property type="entry name" value="Cyt_c_oxidase_su3-like_sf"/>
</dbReference>
<keyword evidence="7 11" id="KW-0472">Membrane</keyword>
<evidence type="ECO:0000256" key="8">
    <source>
        <dbReference type="ARBA" id="ARBA00031400"/>
    </source>
</evidence>
<evidence type="ECO:0000256" key="3">
    <source>
        <dbReference type="ARBA" id="ARBA00012949"/>
    </source>
</evidence>
<keyword evidence="6 11" id="KW-1133">Transmembrane helix</keyword>
<dbReference type="PANTHER" id="PTHR11403">
    <property type="entry name" value="CYTOCHROME C OXIDASE SUBUNIT III"/>
    <property type="match status" value="1"/>
</dbReference>
<dbReference type="PROSITE" id="PS50253">
    <property type="entry name" value="COX3"/>
    <property type="match status" value="1"/>
</dbReference>
<protein>
    <recommendedName>
        <fullName evidence="3">cytochrome-c oxidase</fullName>
        <ecNumber evidence="3">7.1.1.9</ecNumber>
    </recommendedName>
    <alternativeName>
        <fullName evidence="8">Cytochrome aa3 subunit 3</fullName>
    </alternativeName>
    <alternativeName>
        <fullName evidence="9">Cytochrome c oxidase polypeptide III</fullName>
    </alternativeName>
</protein>
<dbReference type="RefSeq" id="WP_261695609.1">
    <property type="nucleotide sequence ID" value="NZ_CP104694.1"/>
</dbReference>
<evidence type="ECO:0000256" key="4">
    <source>
        <dbReference type="ARBA" id="ARBA00022692"/>
    </source>
</evidence>
<comment type="subcellular location">
    <subcellularLocation>
        <location evidence="10">Cell membrane</location>
        <topology evidence="10">Multi-pass membrane protein</topology>
    </subcellularLocation>
    <subcellularLocation>
        <location evidence="1">Membrane</location>
        <topology evidence="1">Multi-pass membrane protein</topology>
    </subcellularLocation>
</comment>
<keyword evidence="5" id="KW-1278">Translocase</keyword>
<evidence type="ECO:0000256" key="1">
    <source>
        <dbReference type="ARBA" id="ARBA00004141"/>
    </source>
</evidence>
<organism evidence="13 14">
    <name type="scientific">Tahibacter amnicola</name>
    <dbReference type="NCBI Taxonomy" id="2976241"/>
    <lineage>
        <taxon>Bacteria</taxon>
        <taxon>Pseudomonadati</taxon>
        <taxon>Pseudomonadota</taxon>
        <taxon>Gammaproteobacteria</taxon>
        <taxon>Lysobacterales</taxon>
        <taxon>Rhodanobacteraceae</taxon>
        <taxon>Tahibacter</taxon>
    </lineage>
</organism>
<evidence type="ECO:0000256" key="10">
    <source>
        <dbReference type="RuleBase" id="RU003376"/>
    </source>
</evidence>
<dbReference type="InterPro" id="IPR013833">
    <property type="entry name" value="Cyt_c_oxidase_su3_a-hlx"/>
</dbReference>
<evidence type="ECO:0000256" key="2">
    <source>
        <dbReference type="ARBA" id="ARBA00010581"/>
    </source>
</evidence>
<sequence length="289" mass="32602">MAAAQGKHIYYVPHGSKWPIVGSIGLFITMFGAANWLNEASIGKPVFFVGTAIMLYMMWGWFGDVIRESIKGLYNKQVDTSFRMGMMWFIFSEVMFFAAFFGALYYARSFVVPWLGGEGDGALTNFYLFPQFATAWPTNGPGALGGAYETVSAWGLPLVNTLILLTSGVTITIAHHALRAGHRKQLLVFLGLTILLGAIFLYCQAYEYMEAYHHNLTLFSGIYGATFFMLTGFHGMHVTLGTIMLLVIWFRCAFGHFDKEHHFGFEAVAWYWHFVDVVWLGLFVFVYVL</sequence>
<evidence type="ECO:0000313" key="13">
    <source>
        <dbReference type="EMBL" id="UXI68650.1"/>
    </source>
</evidence>
<evidence type="ECO:0000256" key="11">
    <source>
        <dbReference type="SAM" id="Phobius"/>
    </source>
</evidence>
<feature type="transmembrane region" description="Helical" evidence="11">
    <location>
        <begin position="46"/>
        <end position="66"/>
    </location>
</feature>
<keyword evidence="14" id="KW-1185">Reference proteome</keyword>
<dbReference type="InterPro" id="IPR000298">
    <property type="entry name" value="Cyt_c_oxidase-like_su3"/>
</dbReference>
<feature type="transmembrane region" description="Helical" evidence="11">
    <location>
        <begin position="269"/>
        <end position="288"/>
    </location>
</feature>
<dbReference type="Pfam" id="PF00510">
    <property type="entry name" value="COX3"/>
    <property type="match status" value="2"/>
</dbReference>
<dbReference type="EMBL" id="CP104694">
    <property type="protein sequence ID" value="UXI68650.1"/>
    <property type="molecule type" value="Genomic_DNA"/>
</dbReference>
<feature type="transmembrane region" description="Helical" evidence="11">
    <location>
        <begin position="87"/>
        <end position="107"/>
    </location>
</feature>
<feature type="transmembrane region" description="Helical" evidence="11">
    <location>
        <begin position="238"/>
        <end position="257"/>
    </location>
</feature>
<dbReference type="Proteomes" id="UP001064632">
    <property type="component" value="Chromosome"/>
</dbReference>
<dbReference type="PANTHER" id="PTHR11403:SF7">
    <property type="entry name" value="CYTOCHROME C OXIDASE SUBUNIT 3"/>
    <property type="match status" value="1"/>
</dbReference>
<evidence type="ECO:0000256" key="7">
    <source>
        <dbReference type="ARBA" id="ARBA00023136"/>
    </source>
</evidence>
<keyword evidence="4 10" id="KW-0812">Transmembrane</keyword>
<gene>
    <name evidence="13" type="ORF">N4264_03085</name>
</gene>
<feature type="transmembrane region" description="Helical" evidence="11">
    <location>
        <begin position="18"/>
        <end position="34"/>
    </location>
</feature>
<evidence type="ECO:0000256" key="5">
    <source>
        <dbReference type="ARBA" id="ARBA00022967"/>
    </source>
</evidence>
<dbReference type="Gene3D" id="1.10.287.70">
    <property type="match status" value="1"/>
</dbReference>
<dbReference type="EC" id="7.1.1.9" evidence="3"/>
<feature type="domain" description="Heme-copper oxidase subunit III family profile" evidence="12">
    <location>
        <begin position="6"/>
        <end position="289"/>
    </location>
</feature>
<dbReference type="CDD" id="cd01665">
    <property type="entry name" value="Cyt_c_Oxidase_III"/>
    <property type="match status" value="1"/>
</dbReference>
<dbReference type="InterPro" id="IPR033945">
    <property type="entry name" value="Cyt_c_oxase_su3_dom"/>
</dbReference>
<evidence type="ECO:0000256" key="9">
    <source>
        <dbReference type="ARBA" id="ARBA00031625"/>
    </source>
</evidence>
<feature type="transmembrane region" description="Helical" evidence="11">
    <location>
        <begin position="186"/>
        <end position="205"/>
    </location>
</feature>
<comment type="similarity">
    <text evidence="2 10">Belongs to the cytochrome c oxidase subunit 3 family.</text>
</comment>
<evidence type="ECO:0000256" key="6">
    <source>
        <dbReference type="ARBA" id="ARBA00022989"/>
    </source>
</evidence>
<reference evidence="13" key="1">
    <citation type="submission" date="2022-09" db="EMBL/GenBank/DDBJ databases">
        <title>Tahibacter sp. nov., isolated from a fresh water.</title>
        <authorList>
            <person name="Baek J.H."/>
            <person name="Lee J.K."/>
            <person name="Kim J.M."/>
            <person name="Jeon C.O."/>
        </authorList>
    </citation>
    <scope>NUCLEOTIDE SEQUENCE</scope>
    <source>
        <strain evidence="13">W38</strain>
    </source>
</reference>
<evidence type="ECO:0000259" key="12">
    <source>
        <dbReference type="PROSITE" id="PS50253"/>
    </source>
</evidence>
<name>A0ABY6BJT9_9GAMM</name>
<dbReference type="SUPFAM" id="SSF81452">
    <property type="entry name" value="Cytochrome c oxidase subunit III-like"/>
    <property type="match status" value="1"/>
</dbReference>
<evidence type="ECO:0000313" key="14">
    <source>
        <dbReference type="Proteomes" id="UP001064632"/>
    </source>
</evidence>
<dbReference type="Gene3D" id="1.20.120.80">
    <property type="entry name" value="Cytochrome c oxidase, subunit III, four-helix bundle"/>
    <property type="match status" value="1"/>
</dbReference>